<reference evidence="1" key="1">
    <citation type="submission" date="2022-02" db="EMBL/GenBank/DDBJ databases">
        <title>Plant Genome Project.</title>
        <authorList>
            <person name="Zhang R.-G."/>
        </authorList>
    </citation>
    <scope>NUCLEOTIDE SEQUENCE</scope>
    <source>
        <strain evidence="1">AT1</strain>
    </source>
</reference>
<comment type="caution">
    <text evidence="1">The sequence shown here is derived from an EMBL/GenBank/DDBJ whole genome shotgun (WGS) entry which is preliminary data.</text>
</comment>
<name>A0ACC0MU31_RHOML</name>
<organism evidence="1 2">
    <name type="scientific">Rhododendron molle</name>
    <name type="common">Chinese azalea</name>
    <name type="synonym">Azalea mollis</name>
    <dbReference type="NCBI Taxonomy" id="49168"/>
    <lineage>
        <taxon>Eukaryota</taxon>
        <taxon>Viridiplantae</taxon>
        <taxon>Streptophyta</taxon>
        <taxon>Embryophyta</taxon>
        <taxon>Tracheophyta</taxon>
        <taxon>Spermatophyta</taxon>
        <taxon>Magnoliopsida</taxon>
        <taxon>eudicotyledons</taxon>
        <taxon>Gunneridae</taxon>
        <taxon>Pentapetalae</taxon>
        <taxon>asterids</taxon>
        <taxon>Ericales</taxon>
        <taxon>Ericaceae</taxon>
        <taxon>Ericoideae</taxon>
        <taxon>Rhodoreae</taxon>
        <taxon>Rhododendron</taxon>
    </lineage>
</organism>
<sequence length="82" mass="8703">MISFSQGWAKHNNGISWLNPAQSRSPLAPPLPLAQFQFPDWDLPSALSNCSSLLHLSAEGNSLSGVVPSSIGALPHLQVISL</sequence>
<gene>
    <name evidence="1" type="ORF">RHMOL_Rhmol08G0295800</name>
</gene>
<dbReference type="Proteomes" id="UP001062846">
    <property type="component" value="Chromosome 8"/>
</dbReference>
<evidence type="ECO:0000313" key="1">
    <source>
        <dbReference type="EMBL" id="KAI8544425.1"/>
    </source>
</evidence>
<protein>
    <submittedName>
        <fullName evidence="1">Uncharacterized protein</fullName>
    </submittedName>
</protein>
<proteinExistence type="predicted"/>
<accession>A0ACC0MU31</accession>
<evidence type="ECO:0000313" key="2">
    <source>
        <dbReference type="Proteomes" id="UP001062846"/>
    </source>
</evidence>
<dbReference type="EMBL" id="CM046395">
    <property type="protein sequence ID" value="KAI8544425.1"/>
    <property type="molecule type" value="Genomic_DNA"/>
</dbReference>
<keyword evidence="2" id="KW-1185">Reference proteome</keyword>